<dbReference type="EMBL" id="QXXQ01000018">
    <property type="protein sequence ID" value="RID90046.1"/>
    <property type="molecule type" value="Genomic_DNA"/>
</dbReference>
<dbReference type="RefSeq" id="WP_119136531.1">
    <property type="nucleotide sequence ID" value="NZ_QXXQ01000018.1"/>
</dbReference>
<protein>
    <submittedName>
        <fullName evidence="1">Uncharacterized protein</fullName>
    </submittedName>
</protein>
<proteinExistence type="predicted"/>
<gene>
    <name evidence="1" type="ORF">D2N39_19915</name>
</gene>
<reference evidence="1 2" key="1">
    <citation type="submission" date="2018-09" db="EMBL/GenBank/DDBJ databases">
        <title>Gemmobacter lutimaris sp. nov., a marine bacterium isolated from tidal flat.</title>
        <authorList>
            <person name="Lee D.W."/>
            <person name="Yoo Y."/>
            <person name="Kim J.-J."/>
            <person name="Kim B.S."/>
        </authorList>
    </citation>
    <scope>NUCLEOTIDE SEQUENCE [LARGE SCALE GENOMIC DNA]</scope>
    <source>
        <strain evidence="1 2">YJ-T1-11</strain>
    </source>
</reference>
<sequence length="61" mass="7063">MSKHLADKRAPSDGGRLREFLRIDRGGSERIWDGLRQRPEERAESNRRAAEFLRIDRGAEA</sequence>
<evidence type="ECO:0000313" key="2">
    <source>
        <dbReference type="Proteomes" id="UP000266649"/>
    </source>
</evidence>
<accession>A0A398BS92</accession>
<dbReference type="Proteomes" id="UP000266649">
    <property type="component" value="Unassembled WGS sequence"/>
</dbReference>
<organism evidence="1 2">
    <name type="scientific">Gemmobacter lutimaris</name>
    <dbReference type="NCBI Taxonomy" id="2306023"/>
    <lineage>
        <taxon>Bacteria</taxon>
        <taxon>Pseudomonadati</taxon>
        <taxon>Pseudomonadota</taxon>
        <taxon>Alphaproteobacteria</taxon>
        <taxon>Rhodobacterales</taxon>
        <taxon>Paracoccaceae</taxon>
        <taxon>Gemmobacter</taxon>
    </lineage>
</organism>
<comment type="caution">
    <text evidence="1">The sequence shown here is derived from an EMBL/GenBank/DDBJ whole genome shotgun (WGS) entry which is preliminary data.</text>
</comment>
<dbReference type="AlphaFoldDB" id="A0A398BS92"/>
<keyword evidence="2" id="KW-1185">Reference proteome</keyword>
<dbReference type="OrthoDB" id="7644839at2"/>
<name>A0A398BS92_9RHOB</name>
<evidence type="ECO:0000313" key="1">
    <source>
        <dbReference type="EMBL" id="RID90046.1"/>
    </source>
</evidence>